<dbReference type="InterPro" id="IPR036291">
    <property type="entry name" value="NAD(P)-bd_dom_sf"/>
</dbReference>
<gene>
    <name evidence="2" type="ORF">METZ01_LOCUS137799</name>
</gene>
<dbReference type="Pfam" id="PF02423">
    <property type="entry name" value="OCD_Mu_crystall"/>
    <property type="match status" value="1"/>
</dbReference>
<protein>
    <recommendedName>
        <fullName evidence="3">Ornithine cyclodeaminase</fullName>
    </recommendedName>
</protein>
<dbReference type="PIRSF" id="PIRSF001439">
    <property type="entry name" value="CryM"/>
    <property type="match status" value="1"/>
</dbReference>
<dbReference type="PANTHER" id="PTHR13812:SF19">
    <property type="entry name" value="KETIMINE REDUCTASE MU-CRYSTALLIN"/>
    <property type="match status" value="1"/>
</dbReference>
<dbReference type="Gene3D" id="3.40.50.720">
    <property type="entry name" value="NAD(P)-binding Rossmann-like Domain"/>
    <property type="match status" value="1"/>
</dbReference>
<comment type="similarity">
    <text evidence="1">Belongs to the ornithine cyclodeaminase/mu-crystallin family.</text>
</comment>
<dbReference type="GO" id="GO:0019752">
    <property type="term" value="P:carboxylic acid metabolic process"/>
    <property type="evidence" value="ECO:0007669"/>
    <property type="project" value="UniProtKB-ARBA"/>
</dbReference>
<feature type="non-terminal residue" evidence="2">
    <location>
        <position position="1"/>
    </location>
</feature>
<dbReference type="SUPFAM" id="SSF51735">
    <property type="entry name" value="NAD(P)-binding Rossmann-fold domains"/>
    <property type="match status" value="1"/>
</dbReference>
<evidence type="ECO:0000256" key="1">
    <source>
        <dbReference type="ARBA" id="ARBA00008903"/>
    </source>
</evidence>
<feature type="non-terminal residue" evidence="2">
    <location>
        <position position="322"/>
    </location>
</feature>
<accession>A0A381Z6L5</accession>
<reference evidence="2" key="1">
    <citation type="submission" date="2018-05" db="EMBL/GenBank/DDBJ databases">
        <authorList>
            <person name="Lanie J.A."/>
            <person name="Ng W.-L."/>
            <person name="Kazmierczak K.M."/>
            <person name="Andrzejewski T.M."/>
            <person name="Davidsen T.M."/>
            <person name="Wayne K.J."/>
            <person name="Tettelin H."/>
            <person name="Glass J.I."/>
            <person name="Rusch D."/>
            <person name="Podicherti R."/>
            <person name="Tsui H.-C.T."/>
            <person name="Winkler M.E."/>
        </authorList>
    </citation>
    <scope>NUCLEOTIDE SEQUENCE</scope>
</reference>
<dbReference type="Gene3D" id="3.30.1780.10">
    <property type="entry name" value="ornithine cyclodeaminase, domain 1"/>
    <property type="match status" value="1"/>
</dbReference>
<dbReference type="GO" id="GO:0005737">
    <property type="term" value="C:cytoplasm"/>
    <property type="evidence" value="ECO:0007669"/>
    <property type="project" value="TreeGrafter"/>
</dbReference>
<sequence>VTLLINRSDVQRLLPMPKAIDVLEAAFAELDAGSAEMPDRTVIVDPTVGGWIAYMPAYLKSGGALGVKAVTVYKGNPEQFGLPTTIGTILVQDKQTGVVVAVMDGGLLTGIRTGAASGVATRHLARKDSKVAGVLGTGVMARGQILALIEAADLDKISVYSRSDKSAQHFFADEFSEITGVDICVAESAEALVREADIVTLITSATEPIVSSSWWKPGTHINGVGSHARGIRELDTATLQMAKVICDQKQACLNEAGDIQIPVEEGVYSSDDIHGELGSVINGTITGRENDEEITLFKSVGLAIQDISCASLVYEQAKEQGV</sequence>
<organism evidence="2">
    <name type="scientific">marine metagenome</name>
    <dbReference type="NCBI Taxonomy" id="408172"/>
    <lineage>
        <taxon>unclassified sequences</taxon>
        <taxon>metagenomes</taxon>
        <taxon>ecological metagenomes</taxon>
    </lineage>
</organism>
<evidence type="ECO:0008006" key="3">
    <source>
        <dbReference type="Google" id="ProtNLM"/>
    </source>
</evidence>
<name>A0A381Z6L5_9ZZZZ</name>
<dbReference type="InterPro" id="IPR023401">
    <property type="entry name" value="ODC_N"/>
</dbReference>
<dbReference type="FunFam" id="3.40.50.720:FF:000311">
    <property type="entry name" value="Ornithine cyclodeaminase"/>
    <property type="match status" value="1"/>
</dbReference>
<proteinExistence type="inferred from homology"/>
<evidence type="ECO:0000313" key="2">
    <source>
        <dbReference type="EMBL" id="SVA84945.1"/>
    </source>
</evidence>
<dbReference type="EMBL" id="UINC01020167">
    <property type="protein sequence ID" value="SVA84945.1"/>
    <property type="molecule type" value="Genomic_DNA"/>
</dbReference>
<dbReference type="GO" id="GO:0016491">
    <property type="term" value="F:oxidoreductase activity"/>
    <property type="evidence" value="ECO:0007669"/>
    <property type="project" value="UniProtKB-ARBA"/>
</dbReference>
<dbReference type="AlphaFoldDB" id="A0A381Z6L5"/>
<dbReference type="PANTHER" id="PTHR13812">
    <property type="entry name" value="KETIMINE REDUCTASE MU-CRYSTALLIN"/>
    <property type="match status" value="1"/>
</dbReference>
<dbReference type="InterPro" id="IPR003462">
    <property type="entry name" value="ODC_Mu_crystall"/>
</dbReference>